<protein>
    <submittedName>
        <fullName evidence="2">Uncharacterized protein</fullName>
    </submittedName>
</protein>
<organism evidence="2 3">
    <name type="scientific">Lagenidium giganteum</name>
    <dbReference type="NCBI Taxonomy" id="4803"/>
    <lineage>
        <taxon>Eukaryota</taxon>
        <taxon>Sar</taxon>
        <taxon>Stramenopiles</taxon>
        <taxon>Oomycota</taxon>
        <taxon>Peronosporomycetes</taxon>
        <taxon>Pythiales</taxon>
        <taxon>Pythiaceae</taxon>
    </lineage>
</organism>
<evidence type="ECO:0000313" key="2">
    <source>
        <dbReference type="EMBL" id="DBA04894.1"/>
    </source>
</evidence>
<keyword evidence="3" id="KW-1185">Reference proteome</keyword>
<comment type="caution">
    <text evidence="2">The sequence shown here is derived from an EMBL/GenBank/DDBJ whole genome shotgun (WGS) entry which is preliminary data.</text>
</comment>
<accession>A0AAV2ZJW6</accession>
<name>A0AAV2ZJW6_9STRA</name>
<gene>
    <name evidence="2" type="ORF">N0F65_006896</name>
</gene>
<proteinExistence type="predicted"/>
<reference evidence="2" key="1">
    <citation type="submission" date="2022-11" db="EMBL/GenBank/DDBJ databases">
        <authorList>
            <person name="Morgan W.R."/>
            <person name="Tartar A."/>
        </authorList>
    </citation>
    <scope>NUCLEOTIDE SEQUENCE</scope>
    <source>
        <strain evidence="2">ARSEF 373</strain>
    </source>
</reference>
<feature type="region of interest" description="Disordered" evidence="1">
    <location>
        <begin position="1"/>
        <end position="25"/>
    </location>
</feature>
<sequence>MRSSPDASAEHNQRRPISNNYYRESRRPTELLYVVSISR</sequence>
<dbReference type="EMBL" id="DAKRPA010000004">
    <property type="protein sequence ID" value="DBA04894.1"/>
    <property type="molecule type" value="Genomic_DNA"/>
</dbReference>
<evidence type="ECO:0000256" key="1">
    <source>
        <dbReference type="SAM" id="MobiDB-lite"/>
    </source>
</evidence>
<dbReference type="Proteomes" id="UP001146120">
    <property type="component" value="Unassembled WGS sequence"/>
</dbReference>
<reference evidence="2" key="2">
    <citation type="journal article" date="2023" name="Microbiol Resour">
        <title>Decontamination and Annotation of the Draft Genome Sequence of the Oomycete Lagenidium giganteum ARSEF 373.</title>
        <authorList>
            <person name="Morgan W.R."/>
            <person name="Tartar A."/>
        </authorList>
    </citation>
    <scope>NUCLEOTIDE SEQUENCE</scope>
    <source>
        <strain evidence="2">ARSEF 373</strain>
    </source>
</reference>
<dbReference type="AlphaFoldDB" id="A0AAV2ZJW6"/>
<evidence type="ECO:0000313" key="3">
    <source>
        <dbReference type="Proteomes" id="UP001146120"/>
    </source>
</evidence>